<sequence length="48" mass="5428">MTWDEVFLISEGGKKPHRMELDELVGFTKNALYGPNRASGESAFTPHY</sequence>
<dbReference type="Proteomes" id="UP001205311">
    <property type="component" value="Unassembled WGS sequence"/>
</dbReference>
<keyword evidence="2" id="KW-1185">Reference proteome</keyword>
<evidence type="ECO:0000313" key="2">
    <source>
        <dbReference type="Proteomes" id="UP001205311"/>
    </source>
</evidence>
<organism evidence="1 2">
    <name type="scientific">Streptoalloteichus tenebrarius (strain ATCC 17920 / DSM 40477 / JCM 4838 / CBS 697.72 / NBRC 16177 / NCIMB 11028 / NRRL B-12390 / A12253. 1 / ISP 5477)</name>
    <name type="common">Streptomyces tenebrarius</name>
    <dbReference type="NCBI Taxonomy" id="1933"/>
    <lineage>
        <taxon>Bacteria</taxon>
        <taxon>Bacillati</taxon>
        <taxon>Actinomycetota</taxon>
        <taxon>Actinomycetes</taxon>
        <taxon>Pseudonocardiales</taxon>
        <taxon>Pseudonocardiaceae</taxon>
        <taxon>Streptoalloteichus</taxon>
    </lineage>
</organism>
<protein>
    <submittedName>
        <fullName evidence="1">Uncharacterized protein</fullName>
    </submittedName>
</protein>
<gene>
    <name evidence="1" type="ORF">LX15_005380</name>
</gene>
<dbReference type="EMBL" id="JAMTCP010000046">
    <property type="protein sequence ID" value="MCP2261654.1"/>
    <property type="molecule type" value="Genomic_DNA"/>
</dbReference>
<dbReference type="RefSeq" id="WP_253672682.1">
    <property type="nucleotide sequence ID" value="NZ_JAMTCP010000046.1"/>
</dbReference>
<proteinExistence type="predicted"/>
<evidence type="ECO:0000313" key="1">
    <source>
        <dbReference type="EMBL" id="MCP2261654.1"/>
    </source>
</evidence>
<accession>A0ABT1I1L9</accession>
<comment type="caution">
    <text evidence="1">The sequence shown here is derived from an EMBL/GenBank/DDBJ whole genome shotgun (WGS) entry which is preliminary data.</text>
</comment>
<reference evidence="1 2" key="1">
    <citation type="submission" date="2022-06" db="EMBL/GenBank/DDBJ databases">
        <title>Genomic Encyclopedia of Archaeal and Bacterial Type Strains, Phase II (KMG-II): from individual species to whole genera.</title>
        <authorList>
            <person name="Goeker M."/>
        </authorList>
    </citation>
    <scope>NUCLEOTIDE SEQUENCE [LARGE SCALE GENOMIC DNA]</scope>
    <source>
        <strain evidence="1 2">DSM 40477</strain>
    </source>
</reference>
<name>A0ABT1I1L9_STRSD</name>